<accession>A0A0R2HL13</accession>
<reference evidence="4 5" key="1">
    <citation type="journal article" date="2016" name="PLoS ONE">
        <title>The Identification of Novel Diagnostic Marker Genes for the Detection of Beer Spoiling Pediococcus damnosus Strains Using the BlAst Diagnostic Gene findEr.</title>
        <authorList>
            <person name="Behr J."/>
            <person name="Geissler A.J."/>
            <person name="Schmid J."/>
            <person name="Zehe A."/>
            <person name="Vogel R.F."/>
        </authorList>
    </citation>
    <scope>NUCLEOTIDE SEQUENCE [LARGE SCALE GENOMIC DNA]</scope>
    <source>
        <strain evidence="2 5">TMW 2.1533</strain>
        <strain evidence="3 4">TMW 2.1535</strain>
    </source>
</reference>
<keyword evidence="4" id="KW-1185">Reference proteome</keyword>
<name>A0A0R2HL13_9LACO</name>
<evidence type="ECO:0000313" key="5">
    <source>
        <dbReference type="Proteomes" id="UP000076405"/>
    </source>
</evidence>
<organism evidence="2 5">
    <name type="scientific">Pediococcus damnosus</name>
    <dbReference type="NCBI Taxonomy" id="51663"/>
    <lineage>
        <taxon>Bacteria</taxon>
        <taxon>Bacillati</taxon>
        <taxon>Bacillota</taxon>
        <taxon>Bacilli</taxon>
        <taxon>Lactobacillales</taxon>
        <taxon>Lactobacillaceae</taxon>
        <taxon>Pediococcus</taxon>
    </lineage>
</organism>
<dbReference type="InterPro" id="IPR035903">
    <property type="entry name" value="HesB-like_dom_sf"/>
</dbReference>
<protein>
    <recommendedName>
        <fullName evidence="1">Core domain-containing protein</fullName>
    </recommendedName>
</protein>
<dbReference type="Pfam" id="PF01521">
    <property type="entry name" value="Fe-S_biosyn"/>
    <property type="match status" value="1"/>
</dbReference>
<sequence length="134" mass="14304">MKINIKDEAQTYLAKKIPAGKHVFLALDDGSSKFSKLGGSCAIGNKFQLVVTDQSDSDYAVALDNNANLYMTTGDPETTFLGNGLALDYKNAALKLTDDSGVLDGAVTVENYEAPTQDKQAMTDEMKTLGGKIC</sequence>
<dbReference type="Gene3D" id="2.60.300.12">
    <property type="entry name" value="HesB-like domain"/>
    <property type="match status" value="1"/>
</dbReference>
<dbReference type="OrthoDB" id="2187371at2"/>
<dbReference type="EMBL" id="CP012275">
    <property type="protein sequence ID" value="AMV63125.1"/>
    <property type="molecule type" value="Genomic_DNA"/>
</dbReference>
<dbReference type="RefSeq" id="WP_046872040.1">
    <property type="nucleotide sequence ID" value="NZ_BAAAXI010000147.1"/>
</dbReference>
<proteinExistence type="predicted"/>
<gene>
    <name evidence="2" type="ORF">ADU70_1647</name>
    <name evidence="3" type="ORF">ADU72_1048</name>
</gene>
<dbReference type="InterPro" id="IPR000361">
    <property type="entry name" value="ATAP_core_dom"/>
</dbReference>
<dbReference type="GeneID" id="57276449"/>
<evidence type="ECO:0000313" key="4">
    <source>
        <dbReference type="Proteomes" id="UP000076244"/>
    </source>
</evidence>
<evidence type="ECO:0000313" key="3">
    <source>
        <dbReference type="EMBL" id="AMV66983.1"/>
    </source>
</evidence>
<dbReference type="AlphaFoldDB" id="A0A0R2HL13"/>
<dbReference type="Proteomes" id="UP000076244">
    <property type="component" value="Chromosome"/>
</dbReference>
<evidence type="ECO:0000313" key="2">
    <source>
        <dbReference type="EMBL" id="AMV63125.1"/>
    </source>
</evidence>
<dbReference type="Proteomes" id="UP000076405">
    <property type="component" value="Chromosome"/>
</dbReference>
<dbReference type="KEGG" id="pdm:ADU72_1048"/>
<dbReference type="SUPFAM" id="SSF89360">
    <property type="entry name" value="HesB-like domain"/>
    <property type="match status" value="1"/>
</dbReference>
<evidence type="ECO:0000259" key="1">
    <source>
        <dbReference type="Pfam" id="PF01521"/>
    </source>
</evidence>
<feature type="domain" description="Core" evidence="1">
    <location>
        <begin position="1"/>
        <end position="110"/>
    </location>
</feature>
<dbReference type="EMBL" id="CP012288">
    <property type="protein sequence ID" value="AMV66983.1"/>
    <property type="molecule type" value="Genomic_DNA"/>
</dbReference>